<dbReference type="GO" id="GO:0009002">
    <property type="term" value="F:serine-type D-Ala-D-Ala carboxypeptidase activity"/>
    <property type="evidence" value="ECO:0007669"/>
    <property type="project" value="InterPro"/>
</dbReference>
<feature type="active site" description="Proton acceptor" evidence="7">
    <location>
        <position position="106"/>
    </location>
</feature>
<feature type="domain" description="Peptidase S11 D-alanyl-D-alanine carboxypeptidase A N-terminal" evidence="12">
    <location>
        <begin position="72"/>
        <end position="296"/>
    </location>
</feature>
<dbReference type="InterPro" id="IPR018044">
    <property type="entry name" value="Peptidase_S11"/>
</dbReference>
<feature type="region of interest" description="Disordered" evidence="10">
    <location>
        <begin position="20"/>
        <end position="39"/>
    </location>
</feature>
<evidence type="ECO:0000256" key="5">
    <source>
        <dbReference type="ARBA" id="ARBA00022984"/>
    </source>
</evidence>
<evidence type="ECO:0000256" key="7">
    <source>
        <dbReference type="PIRSR" id="PIRSR618044-1"/>
    </source>
</evidence>
<feature type="binding site" evidence="8">
    <location>
        <position position="266"/>
    </location>
    <ligand>
        <name>substrate</name>
    </ligand>
</feature>
<comment type="similarity">
    <text evidence="1 9">Belongs to the peptidase S11 family.</text>
</comment>
<dbReference type="SUPFAM" id="SSF56601">
    <property type="entry name" value="beta-lactamase/transpeptidase-like"/>
    <property type="match status" value="1"/>
</dbReference>
<reference evidence="13 14" key="1">
    <citation type="submission" date="2018-08" db="EMBL/GenBank/DDBJ databases">
        <title>Pseudooceanicola sediminis CY03 in the family Rhodobacteracea.</title>
        <authorList>
            <person name="Zhang Y.-J."/>
        </authorList>
    </citation>
    <scope>NUCLEOTIDE SEQUENCE [LARGE SCALE GENOMIC DNA]</scope>
    <source>
        <strain evidence="13 14">CY03</strain>
    </source>
</reference>
<keyword evidence="11" id="KW-1133">Transmembrane helix</keyword>
<keyword evidence="13" id="KW-0645">Protease</keyword>
<evidence type="ECO:0000256" key="10">
    <source>
        <dbReference type="SAM" id="MobiDB-lite"/>
    </source>
</evidence>
<dbReference type="InterPro" id="IPR012338">
    <property type="entry name" value="Beta-lactam/transpept-like"/>
</dbReference>
<evidence type="ECO:0000256" key="3">
    <source>
        <dbReference type="ARBA" id="ARBA00022801"/>
    </source>
</evidence>
<evidence type="ECO:0000313" key="14">
    <source>
        <dbReference type="Proteomes" id="UP000265848"/>
    </source>
</evidence>
<keyword evidence="11" id="KW-0472">Membrane</keyword>
<dbReference type="GO" id="GO:0006508">
    <property type="term" value="P:proteolysis"/>
    <property type="evidence" value="ECO:0007669"/>
    <property type="project" value="InterPro"/>
</dbReference>
<keyword evidence="3" id="KW-0378">Hydrolase</keyword>
<organism evidence="13 14">
    <name type="scientific">Pseudooceanicola sediminis</name>
    <dbReference type="NCBI Taxonomy" id="2211117"/>
    <lineage>
        <taxon>Bacteria</taxon>
        <taxon>Pseudomonadati</taxon>
        <taxon>Pseudomonadota</taxon>
        <taxon>Alphaproteobacteria</taxon>
        <taxon>Rhodobacterales</taxon>
        <taxon>Paracoccaceae</taxon>
        <taxon>Pseudooceanicola</taxon>
    </lineage>
</organism>
<evidence type="ECO:0000256" key="6">
    <source>
        <dbReference type="ARBA" id="ARBA00023316"/>
    </source>
</evidence>
<gene>
    <name evidence="13" type="ORF">DL237_16315</name>
</gene>
<dbReference type="OrthoDB" id="9795979at2"/>
<dbReference type="PANTHER" id="PTHR21581">
    <property type="entry name" value="D-ALANYL-D-ALANINE CARBOXYPEPTIDASE"/>
    <property type="match status" value="1"/>
</dbReference>
<dbReference type="Pfam" id="PF00768">
    <property type="entry name" value="Peptidase_S11"/>
    <property type="match status" value="1"/>
</dbReference>
<evidence type="ECO:0000259" key="12">
    <source>
        <dbReference type="Pfam" id="PF00768"/>
    </source>
</evidence>
<dbReference type="EMBL" id="QWJJ01000015">
    <property type="protein sequence ID" value="RII37693.1"/>
    <property type="molecule type" value="Genomic_DNA"/>
</dbReference>
<dbReference type="GO" id="GO:0009252">
    <property type="term" value="P:peptidoglycan biosynthetic process"/>
    <property type="evidence" value="ECO:0007669"/>
    <property type="project" value="UniProtKB-KW"/>
</dbReference>
<dbReference type="Proteomes" id="UP000265848">
    <property type="component" value="Unassembled WGS sequence"/>
</dbReference>
<keyword evidence="4" id="KW-0133">Cell shape</keyword>
<evidence type="ECO:0000256" key="11">
    <source>
        <dbReference type="SAM" id="Phobius"/>
    </source>
</evidence>
<dbReference type="GO" id="GO:0008360">
    <property type="term" value="P:regulation of cell shape"/>
    <property type="evidence" value="ECO:0007669"/>
    <property type="project" value="UniProtKB-KW"/>
</dbReference>
<evidence type="ECO:0000256" key="9">
    <source>
        <dbReference type="RuleBase" id="RU004016"/>
    </source>
</evidence>
<keyword evidence="13" id="KW-0121">Carboxypeptidase</keyword>
<dbReference type="Gene3D" id="3.40.710.10">
    <property type="entry name" value="DD-peptidase/beta-lactamase superfamily"/>
    <property type="match status" value="1"/>
</dbReference>
<dbReference type="InterPro" id="IPR001967">
    <property type="entry name" value="Peptidase_S11_N"/>
</dbReference>
<evidence type="ECO:0000256" key="4">
    <source>
        <dbReference type="ARBA" id="ARBA00022960"/>
    </source>
</evidence>
<keyword evidence="5" id="KW-0573">Peptidoglycan synthesis</keyword>
<accession>A0A399IX23</accession>
<proteinExistence type="inferred from homology"/>
<feature type="transmembrane region" description="Helical" evidence="11">
    <location>
        <begin position="52"/>
        <end position="72"/>
    </location>
</feature>
<feature type="active site" evidence="7">
    <location>
        <position position="163"/>
    </location>
</feature>
<evidence type="ECO:0000313" key="13">
    <source>
        <dbReference type="EMBL" id="RII37693.1"/>
    </source>
</evidence>
<feature type="active site" description="Acyl-ester intermediate" evidence="7">
    <location>
        <position position="103"/>
    </location>
</feature>
<dbReference type="PANTHER" id="PTHR21581:SF6">
    <property type="entry name" value="TRAFFICKING PROTEIN PARTICLE COMPLEX SUBUNIT 12"/>
    <property type="match status" value="1"/>
</dbReference>
<sequence length="580" mass="62017">MRFARKTPCVSLFHNKEWSAGKSATQSGPAGNPAASRQIGDTVTARQSSRPLWGLISTFAAFLLVLFLSTAAQAAPYAAIVMDARTGEVLHSSNADTRLHPASLTKMLTLYIAFEAVRKGEVSLDTEIRVSRNASQEPPSKLGLREGQRIKLRYLIRAAAVKSANDAATAIGDYLGGSEPAFAARMDRTAKALGMTSSTFKNANGLTRTGHLSTARDMATLGRHLLFDYPEYYNLFGRKQTSIPGHTLYNTNRKFLSAYKGADGIKTGYTNAAGFNLVASAVRGDVRIIAAVFGGRSTAWRNQRMAELLDMGFDRAPRNAPRLAPPAPNYAPQDPLLMAGKTVNRVISVTRSLRPRARPGQPEPVLVAQADAVVPAAAVISQGDQDPDESDTVLAAATTDDIAQQVAELVASKSYDPPPEPEAIEVAAAVVEQPEYARLNPMPRPKDLLTQFPAAVPATAPASASAAPTAEPVIQAEPAVIKPAAVAEPERVVVTRMNASAEALWGVSIGRYNTKGIAERILLTTALSEIETLEGAERKVLQKPTGWEANFVGLTRDAADRTCQRLTARNMTCFMVGPGT</sequence>
<keyword evidence="14" id="KW-1185">Reference proteome</keyword>
<keyword evidence="6" id="KW-0961">Cell wall biogenesis/degradation</keyword>
<keyword evidence="2" id="KW-0732">Signal</keyword>
<dbReference type="PRINTS" id="PR00725">
    <property type="entry name" value="DADACBPTASE1"/>
</dbReference>
<evidence type="ECO:0000256" key="1">
    <source>
        <dbReference type="ARBA" id="ARBA00007164"/>
    </source>
</evidence>
<dbReference type="AlphaFoldDB" id="A0A399IX23"/>
<name>A0A399IX23_9RHOB</name>
<evidence type="ECO:0000256" key="2">
    <source>
        <dbReference type="ARBA" id="ARBA00022729"/>
    </source>
</evidence>
<protein>
    <submittedName>
        <fullName evidence="13">D-alanyl-D-alanine carboxypeptidase</fullName>
    </submittedName>
</protein>
<comment type="caution">
    <text evidence="13">The sequence shown here is derived from an EMBL/GenBank/DDBJ whole genome shotgun (WGS) entry which is preliminary data.</text>
</comment>
<dbReference type="GO" id="GO:0071555">
    <property type="term" value="P:cell wall organization"/>
    <property type="evidence" value="ECO:0007669"/>
    <property type="project" value="UniProtKB-KW"/>
</dbReference>
<evidence type="ECO:0000256" key="8">
    <source>
        <dbReference type="PIRSR" id="PIRSR618044-2"/>
    </source>
</evidence>
<keyword evidence="11" id="KW-0812">Transmembrane</keyword>